<evidence type="ECO:0000313" key="20">
    <source>
        <dbReference type="Proteomes" id="UP000186922"/>
    </source>
</evidence>
<keyword evidence="20" id="KW-1185">Reference proteome</keyword>
<evidence type="ECO:0000256" key="11">
    <source>
        <dbReference type="ARBA" id="ARBA00022989"/>
    </source>
</evidence>
<evidence type="ECO:0000256" key="18">
    <source>
        <dbReference type="SAM" id="MobiDB-lite"/>
    </source>
</evidence>
<organism evidence="19 20">
    <name type="scientific">Ramazzottius varieornatus</name>
    <name type="common">Water bear</name>
    <name type="synonym">Tardigrade</name>
    <dbReference type="NCBI Taxonomy" id="947166"/>
    <lineage>
        <taxon>Eukaryota</taxon>
        <taxon>Metazoa</taxon>
        <taxon>Ecdysozoa</taxon>
        <taxon>Tardigrada</taxon>
        <taxon>Eutardigrada</taxon>
        <taxon>Parachela</taxon>
        <taxon>Hypsibioidea</taxon>
        <taxon>Ramazzottiidae</taxon>
        <taxon>Ramazzottius</taxon>
    </lineage>
</organism>
<evidence type="ECO:0000256" key="12">
    <source>
        <dbReference type="ARBA" id="ARBA00023098"/>
    </source>
</evidence>
<evidence type="ECO:0000256" key="14">
    <source>
        <dbReference type="ARBA" id="ARBA00023209"/>
    </source>
</evidence>
<protein>
    <recommendedName>
        <fullName evidence="6 16">Phosphatidate cytidylyltransferase</fullName>
        <ecNumber evidence="6 16">2.7.7.41</ecNumber>
    </recommendedName>
</protein>
<feature type="transmembrane region" description="Helical" evidence="16">
    <location>
        <begin position="201"/>
        <end position="219"/>
    </location>
</feature>
<feature type="transmembrane region" description="Helical" evidence="16">
    <location>
        <begin position="73"/>
        <end position="91"/>
    </location>
</feature>
<dbReference type="EMBL" id="BDGG01000006">
    <property type="protein sequence ID" value="GAV00792.1"/>
    <property type="molecule type" value="Genomic_DNA"/>
</dbReference>
<evidence type="ECO:0000256" key="6">
    <source>
        <dbReference type="ARBA" id="ARBA00012487"/>
    </source>
</evidence>
<evidence type="ECO:0000256" key="9">
    <source>
        <dbReference type="ARBA" id="ARBA00022692"/>
    </source>
</evidence>
<evidence type="ECO:0000256" key="10">
    <source>
        <dbReference type="ARBA" id="ARBA00022695"/>
    </source>
</evidence>
<comment type="caution">
    <text evidence="19">The sequence shown here is derived from an EMBL/GenBank/DDBJ whole genome shotgun (WGS) entry which is preliminary data.</text>
</comment>
<comment type="catalytic activity">
    <reaction evidence="1 16 17">
        <text>a 1,2-diacyl-sn-glycero-3-phosphate + CTP + H(+) = a CDP-1,2-diacyl-sn-glycerol + diphosphate</text>
        <dbReference type="Rhea" id="RHEA:16229"/>
        <dbReference type="ChEBI" id="CHEBI:15378"/>
        <dbReference type="ChEBI" id="CHEBI:33019"/>
        <dbReference type="ChEBI" id="CHEBI:37563"/>
        <dbReference type="ChEBI" id="CHEBI:58332"/>
        <dbReference type="ChEBI" id="CHEBI:58608"/>
        <dbReference type="EC" id="2.7.7.41"/>
    </reaction>
</comment>
<feature type="transmembrane region" description="Helical" evidence="16">
    <location>
        <begin position="128"/>
        <end position="145"/>
    </location>
</feature>
<dbReference type="GO" id="GO:0005789">
    <property type="term" value="C:endoplasmic reticulum membrane"/>
    <property type="evidence" value="ECO:0007669"/>
    <property type="project" value="TreeGrafter"/>
</dbReference>
<dbReference type="STRING" id="947166.A0A1D1VGN8"/>
<comment type="pathway">
    <text evidence="4">Lipid metabolism.</text>
</comment>
<keyword evidence="13 16" id="KW-0472">Membrane</keyword>
<comment type="pathway">
    <text evidence="3 16 17">Phospholipid metabolism; CDP-diacylglycerol biosynthesis; CDP-diacylglycerol from sn-glycerol 3-phosphate: step 3/3.</text>
</comment>
<reference evidence="19 20" key="1">
    <citation type="journal article" date="2016" name="Nat. Commun.">
        <title>Extremotolerant tardigrade genome and improved radiotolerance of human cultured cells by tardigrade-unique protein.</title>
        <authorList>
            <person name="Hashimoto T."/>
            <person name="Horikawa D.D."/>
            <person name="Saito Y."/>
            <person name="Kuwahara H."/>
            <person name="Kozuka-Hata H."/>
            <person name="Shin-I T."/>
            <person name="Minakuchi Y."/>
            <person name="Ohishi K."/>
            <person name="Motoyama A."/>
            <person name="Aizu T."/>
            <person name="Enomoto A."/>
            <person name="Kondo K."/>
            <person name="Tanaka S."/>
            <person name="Hara Y."/>
            <person name="Koshikawa S."/>
            <person name="Sagara H."/>
            <person name="Miura T."/>
            <person name="Yokobori S."/>
            <person name="Miyagawa K."/>
            <person name="Suzuki Y."/>
            <person name="Kubo T."/>
            <person name="Oyama M."/>
            <person name="Kohara Y."/>
            <person name="Fujiyama A."/>
            <person name="Arakawa K."/>
            <person name="Katayama T."/>
            <person name="Toyoda A."/>
            <person name="Kunieda T."/>
        </authorList>
    </citation>
    <scope>NUCLEOTIDE SEQUENCE [LARGE SCALE GENOMIC DNA]</scope>
    <source>
        <strain evidence="19 20">YOKOZUNA-1</strain>
    </source>
</reference>
<evidence type="ECO:0000256" key="16">
    <source>
        <dbReference type="PIRNR" id="PIRNR018269"/>
    </source>
</evidence>
<dbReference type="OrthoDB" id="10260889at2759"/>
<comment type="similarity">
    <text evidence="5 16 17">Belongs to the CDS family.</text>
</comment>
<dbReference type="AlphaFoldDB" id="A0A1D1VGN8"/>
<evidence type="ECO:0000256" key="5">
    <source>
        <dbReference type="ARBA" id="ARBA00010185"/>
    </source>
</evidence>
<evidence type="ECO:0000256" key="8">
    <source>
        <dbReference type="ARBA" id="ARBA00022679"/>
    </source>
</evidence>
<feature type="compositionally biased region" description="Basic and acidic residues" evidence="18">
    <location>
        <begin position="1"/>
        <end position="11"/>
    </location>
</feature>
<accession>A0A1D1VGN8</accession>
<keyword evidence="12 16" id="KW-0443">Lipid metabolism</keyword>
<gene>
    <name evidence="19" type="primary">RvY_11592-1</name>
    <name evidence="19" type="synonym">RvY_11592.1</name>
    <name evidence="19" type="ORF">RvY_11592</name>
</gene>
<feature type="transmembrane region" description="Helical" evidence="16">
    <location>
        <begin position="169"/>
        <end position="189"/>
    </location>
</feature>
<keyword evidence="9 16" id="KW-0812">Transmembrane</keyword>
<keyword evidence="10 16" id="KW-0548">Nucleotidyltransferase</keyword>
<evidence type="ECO:0000313" key="19">
    <source>
        <dbReference type="EMBL" id="GAV00792.1"/>
    </source>
</evidence>
<feature type="transmembrane region" description="Helical" evidence="16">
    <location>
        <begin position="225"/>
        <end position="251"/>
    </location>
</feature>
<dbReference type="PIRSF" id="PIRSF018269">
    <property type="entry name" value="PC_trans_euk"/>
    <property type="match status" value="1"/>
</dbReference>
<keyword evidence="8 16" id="KW-0808">Transferase</keyword>
<evidence type="ECO:0000256" key="13">
    <source>
        <dbReference type="ARBA" id="ARBA00023136"/>
    </source>
</evidence>
<dbReference type="GO" id="GO:0016024">
    <property type="term" value="P:CDP-diacylglycerol biosynthetic process"/>
    <property type="evidence" value="ECO:0007669"/>
    <property type="project" value="UniProtKB-UniRule"/>
</dbReference>
<dbReference type="InterPro" id="IPR016720">
    <property type="entry name" value="PC_Trfase_euk"/>
</dbReference>
<dbReference type="Proteomes" id="UP000186922">
    <property type="component" value="Unassembled WGS sequence"/>
</dbReference>
<feature type="region of interest" description="Disordered" evidence="18">
    <location>
        <begin position="1"/>
        <end position="38"/>
    </location>
</feature>
<keyword evidence="7 16" id="KW-0444">Lipid biosynthesis</keyword>
<keyword evidence="15 16" id="KW-1208">Phospholipid metabolism</keyword>
<dbReference type="PANTHER" id="PTHR13773:SF8">
    <property type="entry name" value="PHOSPHATIDATE CYTIDYLYLTRANSFERASE, PHOTORECEPTOR-SPECIFIC"/>
    <property type="match status" value="1"/>
</dbReference>
<dbReference type="EC" id="2.7.7.41" evidence="6 16"/>
<proteinExistence type="inferred from homology"/>
<feature type="transmembrane region" description="Helical" evidence="16">
    <location>
        <begin position="97"/>
        <end position="121"/>
    </location>
</feature>
<evidence type="ECO:0000256" key="4">
    <source>
        <dbReference type="ARBA" id="ARBA00005189"/>
    </source>
</evidence>
<dbReference type="GO" id="GO:0004605">
    <property type="term" value="F:phosphatidate cytidylyltransferase activity"/>
    <property type="evidence" value="ECO:0007669"/>
    <property type="project" value="UniProtKB-UniRule"/>
</dbReference>
<keyword evidence="11 16" id="KW-1133">Transmembrane helix</keyword>
<dbReference type="PANTHER" id="PTHR13773">
    <property type="entry name" value="PHOSPHATIDATE CYTIDYLYLTRANSFERASE"/>
    <property type="match status" value="1"/>
</dbReference>
<dbReference type="Pfam" id="PF01148">
    <property type="entry name" value="CTP_transf_1"/>
    <property type="match status" value="1"/>
</dbReference>
<sequence>MDNDLRRRASERQPPGTQRSAQPEVEKDAESAEEDNNVEKLENDLEDTLAQPKDSEFELVLEKRGFSSRARNWITRFVFTVAMIAAFSFVVRLGPLWLIMLIVVIQVRCFYEIINIGYVIYKTHDLPWFRSLSWYFLVASNYFYYGEHLIEYFGVFIRKTDFLQPLVSYHRLISFGLYCAGIVLFVLSLRKHYYFRQFSMFAWTHITLLIVNSAAYFFVQNIFQGLIWFLVPVSLIICNDIMAYMFGFFFGKTPLIKLSPKKTWEGFIGGGLSTVLFGVMVSYILIHYPYFTCPLEYYHDDTVRPNVDCTPHFAFELHQYGLPKIFHLVGMKNIMAYPFIWHSIAMSLFASVIGPFGGFFASGFKRAFKIKDFAELIPGHGGVMDRFDCQILMACFVNVYIRSFIRVANPHKLFSQAMRMEAVDQLILFNSLKNYLVNNGVLPGEDQAVYLDQPPVIT</sequence>
<evidence type="ECO:0000256" key="1">
    <source>
        <dbReference type="ARBA" id="ARBA00001698"/>
    </source>
</evidence>
<feature type="transmembrane region" description="Helical" evidence="16">
    <location>
        <begin position="339"/>
        <end position="361"/>
    </location>
</feature>
<dbReference type="InterPro" id="IPR000374">
    <property type="entry name" value="PC_trans"/>
</dbReference>
<evidence type="ECO:0000256" key="17">
    <source>
        <dbReference type="RuleBase" id="RU003938"/>
    </source>
</evidence>
<evidence type="ECO:0000256" key="15">
    <source>
        <dbReference type="ARBA" id="ARBA00023264"/>
    </source>
</evidence>
<evidence type="ECO:0000256" key="3">
    <source>
        <dbReference type="ARBA" id="ARBA00005119"/>
    </source>
</evidence>
<dbReference type="PROSITE" id="PS01315">
    <property type="entry name" value="CDS"/>
    <property type="match status" value="1"/>
</dbReference>
<dbReference type="UniPathway" id="UPA00557">
    <property type="reaction ID" value="UER00614"/>
</dbReference>
<keyword evidence="14 16" id="KW-0594">Phospholipid biosynthesis</keyword>
<feature type="transmembrane region" description="Helical" evidence="16">
    <location>
        <begin position="263"/>
        <end position="286"/>
    </location>
</feature>
<comment type="subcellular location">
    <subcellularLocation>
        <location evidence="2">Membrane</location>
        <topology evidence="2">Multi-pass membrane protein</topology>
    </subcellularLocation>
</comment>
<evidence type="ECO:0000256" key="2">
    <source>
        <dbReference type="ARBA" id="ARBA00004141"/>
    </source>
</evidence>
<name>A0A1D1VGN8_RAMVA</name>
<evidence type="ECO:0000256" key="7">
    <source>
        <dbReference type="ARBA" id="ARBA00022516"/>
    </source>
</evidence>